<organism evidence="1 2">
    <name type="scientific">Subtercola boreus</name>
    <dbReference type="NCBI Taxonomy" id="120213"/>
    <lineage>
        <taxon>Bacteria</taxon>
        <taxon>Bacillati</taxon>
        <taxon>Actinomycetota</taxon>
        <taxon>Actinomycetes</taxon>
        <taxon>Micrococcales</taxon>
        <taxon>Microbacteriaceae</taxon>
        <taxon>Subtercola</taxon>
    </lineage>
</organism>
<evidence type="ECO:0000313" key="1">
    <source>
        <dbReference type="EMBL" id="RFA15051.1"/>
    </source>
</evidence>
<evidence type="ECO:0000313" key="2">
    <source>
        <dbReference type="Proteomes" id="UP000256541"/>
    </source>
</evidence>
<dbReference type="AlphaFoldDB" id="A0A3E0VZ83"/>
<dbReference type="InterPro" id="IPR038056">
    <property type="entry name" value="YjbR-like_sf"/>
</dbReference>
<dbReference type="Pfam" id="PF04237">
    <property type="entry name" value="YjbR"/>
    <property type="match status" value="1"/>
</dbReference>
<dbReference type="OrthoDB" id="3194910at2"/>
<dbReference type="PANTHER" id="PTHR35145">
    <property type="entry name" value="CYTOPLASMIC PROTEIN-RELATED"/>
    <property type="match status" value="1"/>
</dbReference>
<proteinExistence type="predicted"/>
<accession>A0A3E0VZ83</accession>
<dbReference type="PANTHER" id="PTHR35145:SF1">
    <property type="entry name" value="CYTOPLASMIC PROTEIN"/>
    <property type="match status" value="1"/>
</dbReference>
<gene>
    <name evidence="1" type="ORF">B7R22_07515</name>
</gene>
<sequence length="164" mass="16809">MDRATLIDTALRVAASFPAVTRGQPFGEGLEVFKVVDKVFAIITTSPAEPAAEVSGAGVVGAGTSGSAHTGRRAVVTLKCAPPHGRSLVRDHAGIIPGYHMNKEHWISLCPTDHTGAADAGADDTGATDSGAADAIDETLVEDLVGNSYDLIVAALPRARRPGV</sequence>
<name>A0A3E0VZ83_9MICO</name>
<dbReference type="EMBL" id="NBXB01000022">
    <property type="protein sequence ID" value="RFA15051.1"/>
    <property type="molecule type" value="Genomic_DNA"/>
</dbReference>
<dbReference type="RefSeq" id="WP_116411168.1">
    <property type="nucleotide sequence ID" value="NZ_NBXB01000022.1"/>
</dbReference>
<evidence type="ECO:0008006" key="3">
    <source>
        <dbReference type="Google" id="ProtNLM"/>
    </source>
</evidence>
<reference evidence="1 2" key="1">
    <citation type="submission" date="2017-04" db="EMBL/GenBank/DDBJ databases">
        <title>Comparative genome analysis of Subtercola boreus.</title>
        <authorList>
            <person name="Cho Y.-J."/>
            <person name="Cho A."/>
            <person name="Kim O.-S."/>
            <person name="Lee J.-I."/>
        </authorList>
    </citation>
    <scope>NUCLEOTIDE SEQUENCE [LARGE SCALE GENOMIC DNA]</scope>
    <source>
        <strain evidence="1 2">P27479</strain>
    </source>
</reference>
<dbReference type="InterPro" id="IPR058532">
    <property type="entry name" value="YjbR/MT2646/Rv2570-like"/>
</dbReference>
<dbReference type="Proteomes" id="UP000256541">
    <property type="component" value="Unassembled WGS sequence"/>
</dbReference>
<dbReference type="SUPFAM" id="SSF142906">
    <property type="entry name" value="YjbR-like"/>
    <property type="match status" value="1"/>
</dbReference>
<protein>
    <recommendedName>
        <fullName evidence="3">Cytoplasmic protein</fullName>
    </recommendedName>
</protein>
<comment type="caution">
    <text evidence="1">The sequence shown here is derived from an EMBL/GenBank/DDBJ whole genome shotgun (WGS) entry which is preliminary data.</text>
</comment>
<dbReference type="Gene3D" id="3.90.1150.30">
    <property type="match status" value="1"/>
</dbReference>
<dbReference type="InterPro" id="IPR007351">
    <property type="entry name" value="YjbR"/>
</dbReference>